<gene>
    <name evidence="2" type="ORF">SPIL2461_LOCUS10769</name>
</gene>
<organism evidence="2 3">
    <name type="scientific">Symbiodinium pilosum</name>
    <name type="common">Dinoflagellate</name>
    <dbReference type="NCBI Taxonomy" id="2952"/>
    <lineage>
        <taxon>Eukaryota</taxon>
        <taxon>Sar</taxon>
        <taxon>Alveolata</taxon>
        <taxon>Dinophyceae</taxon>
        <taxon>Suessiales</taxon>
        <taxon>Symbiodiniaceae</taxon>
        <taxon>Symbiodinium</taxon>
    </lineage>
</organism>
<feature type="region of interest" description="Disordered" evidence="1">
    <location>
        <begin position="96"/>
        <end position="125"/>
    </location>
</feature>
<dbReference type="EMBL" id="CAJNIZ010020612">
    <property type="protein sequence ID" value="CAE7442917.1"/>
    <property type="molecule type" value="Genomic_DNA"/>
</dbReference>
<sequence length="250" mass="27148">QACKRMEMIGPSSAAAILEMATTEELRDILLSRPILAGRLRTVLLQQPAPQAPSMHPQPAQPPTPQTACAGVPPLLPQAFIVPGFGGQGPVQMPCMFASPPGPPPMPAQPAQPPQASQAPAPQAQDMDEFWDKFSTQEQWSWNWWSWSDTSTHDWHSAGSDTHAPHAPSASTGIEASKHVGTEIRWANGRPVYRHHKGFVACAVACAQVQCPHGRPPCNYKVGPGDTRAPHKCSLCKKAEKEERERAQQN</sequence>
<feature type="compositionally biased region" description="Low complexity" evidence="1">
    <location>
        <begin position="114"/>
        <end position="125"/>
    </location>
</feature>
<feature type="region of interest" description="Disordered" evidence="1">
    <location>
        <begin position="49"/>
        <end position="70"/>
    </location>
</feature>
<protein>
    <submittedName>
        <fullName evidence="2">Uncharacterized protein</fullName>
    </submittedName>
</protein>
<feature type="region of interest" description="Disordered" evidence="1">
    <location>
        <begin position="155"/>
        <end position="176"/>
    </location>
</feature>
<feature type="non-terminal residue" evidence="2">
    <location>
        <position position="1"/>
    </location>
</feature>
<comment type="caution">
    <text evidence="2">The sequence shown here is derived from an EMBL/GenBank/DDBJ whole genome shotgun (WGS) entry which is preliminary data.</text>
</comment>
<reference evidence="2" key="1">
    <citation type="submission" date="2021-02" db="EMBL/GenBank/DDBJ databases">
        <authorList>
            <person name="Dougan E. K."/>
            <person name="Rhodes N."/>
            <person name="Thang M."/>
            <person name="Chan C."/>
        </authorList>
    </citation>
    <scope>NUCLEOTIDE SEQUENCE</scope>
</reference>
<dbReference type="Proteomes" id="UP000649617">
    <property type="component" value="Unassembled WGS sequence"/>
</dbReference>
<evidence type="ECO:0000256" key="1">
    <source>
        <dbReference type="SAM" id="MobiDB-lite"/>
    </source>
</evidence>
<accession>A0A812RL57</accession>
<feature type="compositionally biased region" description="Pro residues" evidence="1">
    <location>
        <begin position="100"/>
        <end position="113"/>
    </location>
</feature>
<dbReference type="AlphaFoldDB" id="A0A812RL57"/>
<feature type="compositionally biased region" description="Low complexity" evidence="1">
    <location>
        <begin position="49"/>
        <end position="58"/>
    </location>
</feature>
<name>A0A812RL57_SYMPI</name>
<evidence type="ECO:0000313" key="3">
    <source>
        <dbReference type="Proteomes" id="UP000649617"/>
    </source>
</evidence>
<proteinExistence type="predicted"/>
<evidence type="ECO:0000313" key="2">
    <source>
        <dbReference type="EMBL" id="CAE7442917.1"/>
    </source>
</evidence>
<keyword evidence="3" id="KW-1185">Reference proteome</keyword>